<reference evidence="2 3" key="1">
    <citation type="submission" date="2014-04" db="EMBL/GenBank/DDBJ databases">
        <title>Genome sequencing of Vibrio navarrensis strains.</title>
        <authorList>
            <person name="Gladney L.M."/>
            <person name="Katz L.S."/>
            <person name="Marino-Ramirez L."/>
            <person name="Jordan I.K."/>
        </authorList>
    </citation>
    <scope>NUCLEOTIDE SEQUENCE [LARGE SCALE GENOMIC DNA]</scope>
    <source>
        <strain evidence="2 3">ATCC 51183</strain>
    </source>
</reference>
<dbReference type="RefSeq" id="WP_039428010.1">
    <property type="nucleotide sequence ID" value="NZ_CP061844.1"/>
</dbReference>
<comment type="caution">
    <text evidence="2">The sequence shown here is derived from an EMBL/GenBank/DDBJ whole genome shotgun (WGS) entry which is preliminary data.</text>
</comment>
<evidence type="ECO:0000313" key="2">
    <source>
        <dbReference type="EMBL" id="KGK12189.1"/>
    </source>
</evidence>
<sequence>MAQFALPPHSNGVTLSLEELLYYKSQSIRWQPPARSLWSVLGGMNSSRQRGRGMDFEEVRQYQAGDDIRSIDWRVTARTGKPHTKLFSEDKQQSVLIYLDLGPDMLFGSQYLYKSVQAAHLAAVLIWTTLSKKDRIGALIDTGSELLEFKPTSLVKGGLTILNAILNAHNRVVADSPTHLNRAAVIPRLQRMSAKGSEIIFISDFVRFAPSVLEQIATLKQHHSVRLVQLYDPLEYGETDYRGQLKLTNGQTSRWFNFGCKQQKMDLKNNFEQHQQQLRLLSYRHGIPFSTLSCAKPLINQIAEQ</sequence>
<keyword evidence="3" id="KW-1185">Reference proteome</keyword>
<dbReference type="Proteomes" id="UP000029994">
    <property type="component" value="Unassembled WGS sequence"/>
</dbReference>
<accession>A0A099LWY5</accession>
<evidence type="ECO:0000259" key="1">
    <source>
        <dbReference type="Pfam" id="PF01882"/>
    </source>
</evidence>
<gene>
    <name evidence="2" type="ORF">EA26_13045</name>
</gene>
<protein>
    <recommendedName>
        <fullName evidence="1">DUF58 domain-containing protein</fullName>
    </recommendedName>
</protein>
<dbReference type="GeneID" id="43684080"/>
<dbReference type="eggNOG" id="COG1721">
    <property type="taxonomic scope" value="Bacteria"/>
</dbReference>
<dbReference type="PANTHER" id="PTHR33608">
    <property type="entry name" value="BLL2464 PROTEIN"/>
    <property type="match status" value="1"/>
</dbReference>
<dbReference type="STRING" id="29495.EA26_13045"/>
<proteinExistence type="predicted"/>
<dbReference type="Pfam" id="PF01882">
    <property type="entry name" value="DUF58"/>
    <property type="match status" value="1"/>
</dbReference>
<dbReference type="AlphaFoldDB" id="A0A099LWY5"/>
<evidence type="ECO:0000313" key="3">
    <source>
        <dbReference type="Proteomes" id="UP000029994"/>
    </source>
</evidence>
<organism evidence="2 3">
    <name type="scientific">Vibrio navarrensis</name>
    <dbReference type="NCBI Taxonomy" id="29495"/>
    <lineage>
        <taxon>Bacteria</taxon>
        <taxon>Pseudomonadati</taxon>
        <taxon>Pseudomonadota</taxon>
        <taxon>Gammaproteobacteria</taxon>
        <taxon>Vibrionales</taxon>
        <taxon>Vibrionaceae</taxon>
        <taxon>Vibrio</taxon>
    </lineage>
</organism>
<dbReference type="PANTHER" id="PTHR33608:SF12">
    <property type="entry name" value="DUF58 DOMAIN-CONTAINING PROTEIN"/>
    <property type="match status" value="1"/>
</dbReference>
<dbReference type="EMBL" id="JMCG01000001">
    <property type="protein sequence ID" value="KGK12189.1"/>
    <property type="molecule type" value="Genomic_DNA"/>
</dbReference>
<feature type="domain" description="DUF58" evidence="1">
    <location>
        <begin position="58"/>
        <end position="274"/>
    </location>
</feature>
<dbReference type="InterPro" id="IPR002881">
    <property type="entry name" value="DUF58"/>
</dbReference>
<name>A0A099LWY5_9VIBR</name>